<evidence type="ECO:0000313" key="2">
    <source>
        <dbReference type="Proteomes" id="UP000076079"/>
    </source>
</evidence>
<dbReference type="Proteomes" id="UP000076079">
    <property type="component" value="Chromosome"/>
</dbReference>
<accession>A0A143PEK3</accession>
<proteinExistence type="predicted"/>
<reference evidence="2" key="2">
    <citation type="submission" date="2016-04" db="EMBL/GenBank/DDBJ databases">
        <title>First Complete Genome Sequence of a Subdivision 6 Acidobacterium.</title>
        <authorList>
            <person name="Huang S."/>
            <person name="Vieira S."/>
            <person name="Bunk B."/>
            <person name="Riedel T."/>
            <person name="Sproeer C."/>
            <person name="Overmann J."/>
        </authorList>
    </citation>
    <scope>NUCLEOTIDE SEQUENCE [LARGE SCALE GENOMIC DNA]</scope>
    <source>
        <strain evidence="2">DSM 100886 HEG_-6_39</strain>
    </source>
</reference>
<keyword evidence="2" id="KW-1185">Reference proteome</keyword>
<protein>
    <recommendedName>
        <fullName evidence="3">ASCH domain-containing protein</fullName>
    </recommendedName>
</protein>
<dbReference type="RefSeq" id="WP_110169012.1">
    <property type="nucleotide sequence ID" value="NZ_CP015136.1"/>
</dbReference>
<gene>
    <name evidence="1" type="ORF">LuPra_00166</name>
</gene>
<dbReference type="AlphaFoldDB" id="A0A143PEK3"/>
<dbReference type="STRING" id="1855912.LuPra_00166"/>
<dbReference type="KEGG" id="abac:LuPra_00166"/>
<dbReference type="EMBL" id="CP015136">
    <property type="protein sequence ID" value="AMY07002.1"/>
    <property type="molecule type" value="Genomic_DNA"/>
</dbReference>
<reference evidence="1 2" key="1">
    <citation type="journal article" date="2016" name="Genome Announc.">
        <title>First Complete Genome Sequence of a Subdivision 6 Acidobacterium Strain.</title>
        <authorList>
            <person name="Huang S."/>
            <person name="Vieira S."/>
            <person name="Bunk B."/>
            <person name="Riedel T."/>
            <person name="Sproer C."/>
            <person name="Overmann J."/>
        </authorList>
    </citation>
    <scope>NUCLEOTIDE SEQUENCE [LARGE SCALE GENOMIC DNA]</scope>
    <source>
        <strain evidence="2">DSM 100886 HEG_-6_39</strain>
    </source>
</reference>
<name>A0A143PEK3_LUTPR</name>
<dbReference type="OrthoDB" id="121143at2"/>
<evidence type="ECO:0000313" key="1">
    <source>
        <dbReference type="EMBL" id="AMY07002.1"/>
    </source>
</evidence>
<sequence length="184" mass="20228">MLFRADILQGIAEGRVTLAFRRWRKSPPVDGSTLLSPVGVLSLDRVAVIENGDITADDIRRTGMTAESLRASIAGDGTLIRIELRLVGDDPRIELREHLPVQDELAVIAARLARTDAASDASWTQPYLQLIADQPAVVSRVLAAQVNEELPTFKRRVRQLKALGLTESLEVGYRLSPRGRQVLA</sequence>
<dbReference type="PATRIC" id="fig|1813736.3.peg.177"/>
<evidence type="ECO:0008006" key="3">
    <source>
        <dbReference type="Google" id="ProtNLM"/>
    </source>
</evidence>
<organism evidence="1 2">
    <name type="scientific">Luteitalea pratensis</name>
    <dbReference type="NCBI Taxonomy" id="1855912"/>
    <lineage>
        <taxon>Bacteria</taxon>
        <taxon>Pseudomonadati</taxon>
        <taxon>Acidobacteriota</taxon>
        <taxon>Vicinamibacteria</taxon>
        <taxon>Vicinamibacterales</taxon>
        <taxon>Vicinamibacteraceae</taxon>
        <taxon>Luteitalea</taxon>
    </lineage>
</organism>